<dbReference type="EMBL" id="BJOU01000001">
    <property type="protein sequence ID" value="GED97686.1"/>
    <property type="molecule type" value="Genomic_DNA"/>
</dbReference>
<accession>A0A7I9UXR9</accession>
<name>A0A7I9UXR9_9ACTN</name>
<gene>
    <name evidence="1" type="ORF">nbrc107697_17250</name>
</gene>
<reference evidence="2" key="1">
    <citation type="submission" date="2019-06" db="EMBL/GenBank/DDBJ databases">
        <title>Gordonia isolated from sludge of a wastewater treatment plant.</title>
        <authorList>
            <person name="Tamura T."/>
            <person name="Aoyama K."/>
            <person name="Kang Y."/>
            <person name="Saito S."/>
            <person name="Akiyama N."/>
            <person name="Yazawa K."/>
            <person name="Gonoi T."/>
            <person name="Mikami Y."/>
        </authorList>
    </citation>
    <scope>NUCLEOTIDE SEQUENCE [LARGE SCALE GENOMIC DNA]</scope>
    <source>
        <strain evidence="2">NBRC 107697</strain>
    </source>
</reference>
<protein>
    <submittedName>
        <fullName evidence="1">Uncharacterized protein</fullName>
    </submittedName>
</protein>
<proteinExistence type="predicted"/>
<sequence length="114" mass="11479">MTVVTFGVVWQESGDDAHGGPIMTIPSTARRSARCLLVGAAAAATLITGIGGLGAPDAAAAPKMGTPCGPNKVITTIGTCAPINSSCTGYDMMLIGRVDRTGRCVIPGMNGTTW</sequence>
<evidence type="ECO:0000313" key="1">
    <source>
        <dbReference type="EMBL" id="GED97686.1"/>
    </source>
</evidence>
<dbReference type="AlphaFoldDB" id="A0A7I9UXR9"/>
<organism evidence="1 2">
    <name type="scientific">Gordonia crocea</name>
    <dbReference type="NCBI Taxonomy" id="589162"/>
    <lineage>
        <taxon>Bacteria</taxon>
        <taxon>Bacillati</taxon>
        <taxon>Actinomycetota</taxon>
        <taxon>Actinomycetes</taxon>
        <taxon>Mycobacteriales</taxon>
        <taxon>Gordoniaceae</taxon>
        <taxon>Gordonia</taxon>
    </lineage>
</organism>
<evidence type="ECO:0000313" key="2">
    <source>
        <dbReference type="Proteomes" id="UP000444980"/>
    </source>
</evidence>
<comment type="caution">
    <text evidence="1">The sequence shown here is derived from an EMBL/GenBank/DDBJ whole genome shotgun (WGS) entry which is preliminary data.</text>
</comment>
<keyword evidence="2" id="KW-1185">Reference proteome</keyword>
<dbReference type="Proteomes" id="UP000444980">
    <property type="component" value="Unassembled WGS sequence"/>
</dbReference>